<comment type="caution">
    <text evidence="2">The sequence shown here is derived from an EMBL/GenBank/DDBJ whole genome shotgun (WGS) entry which is preliminary data.</text>
</comment>
<protein>
    <submittedName>
        <fullName evidence="2">Uncharacterized protein</fullName>
    </submittedName>
</protein>
<organism evidence="2 3">
    <name type="scientific">Apiospora phragmitis</name>
    <dbReference type="NCBI Taxonomy" id="2905665"/>
    <lineage>
        <taxon>Eukaryota</taxon>
        <taxon>Fungi</taxon>
        <taxon>Dikarya</taxon>
        <taxon>Ascomycota</taxon>
        <taxon>Pezizomycotina</taxon>
        <taxon>Sordariomycetes</taxon>
        <taxon>Xylariomycetidae</taxon>
        <taxon>Amphisphaeriales</taxon>
        <taxon>Apiosporaceae</taxon>
        <taxon>Apiospora</taxon>
    </lineage>
</organism>
<dbReference type="EMBL" id="JAQQWL010000005">
    <property type="protein sequence ID" value="KAK8073515.1"/>
    <property type="molecule type" value="Genomic_DNA"/>
</dbReference>
<dbReference type="Proteomes" id="UP001480595">
    <property type="component" value="Unassembled WGS sequence"/>
</dbReference>
<dbReference type="GeneID" id="92088886"/>
<feature type="compositionally biased region" description="Acidic residues" evidence="1">
    <location>
        <begin position="165"/>
        <end position="178"/>
    </location>
</feature>
<proteinExistence type="predicted"/>
<accession>A0ABR1VQI7</accession>
<name>A0ABR1VQI7_9PEZI</name>
<reference evidence="2 3" key="1">
    <citation type="submission" date="2023-01" db="EMBL/GenBank/DDBJ databases">
        <title>Analysis of 21 Apiospora genomes using comparative genomics revels a genus with tremendous synthesis potential of carbohydrate active enzymes and secondary metabolites.</title>
        <authorList>
            <person name="Sorensen T."/>
        </authorList>
    </citation>
    <scope>NUCLEOTIDE SEQUENCE [LARGE SCALE GENOMIC DNA]</scope>
    <source>
        <strain evidence="2 3">CBS 135458</strain>
    </source>
</reference>
<sequence>MRLFEDVLLLPRLERVYGQCVDLDTRLATGTTLQGSLPPPNSSNVREVTLEYSLVEVAGFLDLLRTCPLLQTLRICWGDSIVGESQLAWDGFGDALREHGSNLELLDLDCRLDLGYEMGEWSGKIGDLSGKIGDLSGLRRLRHLSLPQDILLVSEDDLSGLAYLDDVDGDEAEDENDGPDVRLEPPPPALLGKPSALQRVRR</sequence>
<gene>
    <name evidence="2" type="ORF">PG994_004414</name>
</gene>
<keyword evidence="3" id="KW-1185">Reference proteome</keyword>
<evidence type="ECO:0000313" key="2">
    <source>
        <dbReference type="EMBL" id="KAK8073515.1"/>
    </source>
</evidence>
<feature type="region of interest" description="Disordered" evidence="1">
    <location>
        <begin position="165"/>
        <end position="202"/>
    </location>
</feature>
<evidence type="ECO:0000313" key="3">
    <source>
        <dbReference type="Proteomes" id="UP001480595"/>
    </source>
</evidence>
<evidence type="ECO:0000256" key="1">
    <source>
        <dbReference type="SAM" id="MobiDB-lite"/>
    </source>
</evidence>
<dbReference type="RefSeq" id="XP_066717990.1">
    <property type="nucleotide sequence ID" value="XM_066855823.1"/>
</dbReference>